<name>A0ABX1MNC5_9RHOO</name>
<reference evidence="1 2" key="1">
    <citation type="submission" date="2019-12" db="EMBL/GenBank/DDBJ databases">
        <title>Comparative genomics gives insights into the taxonomy of the Azoarcus-Aromatoleum group and reveals separate origins of nif in the plant-associated Azoarcus and non-plant-associated Aromatoleum sub-groups.</title>
        <authorList>
            <person name="Lafos M."/>
            <person name="Maluk M."/>
            <person name="Batista M."/>
            <person name="Junghare M."/>
            <person name="Carmona M."/>
            <person name="Faoro H."/>
            <person name="Cruz L.M."/>
            <person name="Battistoni F."/>
            <person name="De Souza E."/>
            <person name="Pedrosa F."/>
            <person name="Chen W.-M."/>
            <person name="Poole P.S."/>
            <person name="Dixon R.A."/>
            <person name="James E.K."/>
        </authorList>
    </citation>
    <scope>NUCLEOTIDE SEQUENCE [LARGE SCALE GENOMIC DNA]</scope>
    <source>
        <strain evidence="1 2">ToN1</strain>
    </source>
</reference>
<evidence type="ECO:0000313" key="1">
    <source>
        <dbReference type="EMBL" id="NMF88186.1"/>
    </source>
</evidence>
<keyword evidence="2" id="KW-1185">Reference proteome</keyword>
<evidence type="ECO:0000313" key="2">
    <source>
        <dbReference type="Proteomes" id="UP000652074"/>
    </source>
</evidence>
<dbReference type="Proteomes" id="UP000652074">
    <property type="component" value="Unassembled WGS sequence"/>
</dbReference>
<evidence type="ECO:0008006" key="3">
    <source>
        <dbReference type="Google" id="ProtNLM"/>
    </source>
</evidence>
<dbReference type="EMBL" id="WTVR01000010">
    <property type="protein sequence ID" value="NMF88186.1"/>
    <property type="molecule type" value="Genomic_DNA"/>
</dbReference>
<organism evidence="1 2">
    <name type="scientific">Aromatoleum petrolei</name>
    <dbReference type="NCBI Taxonomy" id="76116"/>
    <lineage>
        <taxon>Bacteria</taxon>
        <taxon>Pseudomonadati</taxon>
        <taxon>Pseudomonadota</taxon>
        <taxon>Betaproteobacteria</taxon>
        <taxon>Rhodocyclales</taxon>
        <taxon>Rhodocyclaceae</taxon>
        <taxon>Aromatoleum</taxon>
    </lineage>
</organism>
<proteinExistence type="predicted"/>
<sequence>MRQPTGQNKRLSVKVRVRIRPGRMILIRPLLLRTLGADPAQLTVEQEGNRLVISRRLSPQEARLARLKTRLADRGAAVEQMRRFMHAAPPTAGVDLKALIDEGRV</sequence>
<comment type="caution">
    <text evidence="1">The sequence shown here is derived from an EMBL/GenBank/DDBJ whole genome shotgun (WGS) entry which is preliminary data.</text>
</comment>
<dbReference type="RefSeq" id="WP_169205615.1">
    <property type="nucleotide sequence ID" value="NZ_CP059560.1"/>
</dbReference>
<accession>A0ABX1MNC5</accession>
<protein>
    <recommendedName>
        <fullName evidence="3">SpoVT-AbrB domain-containing protein</fullName>
    </recommendedName>
</protein>
<gene>
    <name evidence="1" type="ORF">GPA26_06785</name>
</gene>